<keyword evidence="5" id="KW-1185">Reference proteome</keyword>
<dbReference type="Proteomes" id="UP000736164">
    <property type="component" value="Unassembled WGS sequence"/>
</dbReference>
<feature type="domain" description="PDZ" evidence="3">
    <location>
        <begin position="8"/>
        <end position="77"/>
    </location>
</feature>
<dbReference type="EMBL" id="JAAWVO010007461">
    <property type="protein sequence ID" value="MBN3312641.1"/>
    <property type="molecule type" value="Genomic_DNA"/>
</dbReference>
<dbReference type="AlphaFoldDB" id="A0A8J7T7I1"/>
<dbReference type="InterPro" id="IPR052082">
    <property type="entry name" value="Myelin_sheath_structural"/>
</dbReference>
<organism evidence="4 5">
    <name type="scientific">Atractosteus spatula</name>
    <name type="common">Alligator gar</name>
    <name type="synonym">Lepisosteus spatula</name>
    <dbReference type="NCBI Taxonomy" id="7917"/>
    <lineage>
        <taxon>Eukaryota</taxon>
        <taxon>Metazoa</taxon>
        <taxon>Chordata</taxon>
        <taxon>Craniata</taxon>
        <taxon>Vertebrata</taxon>
        <taxon>Euteleostomi</taxon>
        <taxon>Actinopterygii</taxon>
        <taxon>Neopterygii</taxon>
        <taxon>Holostei</taxon>
        <taxon>Semionotiformes</taxon>
        <taxon>Lepisosteidae</taxon>
        <taxon>Atractosteus</taxon>
    </lineage>
</organism>
<dbReference type="GO" id="GO:0005737">
    <property type="term" value="C:cytoplasm"/>
    <property type="evidence" value="ECO:0007669"/>
    <property type="project" value="TreeGrafter"/>
</dbReference>
<accession>A0A8J7T7I1</accession>
<evidence type="ECO:0000256" key="2">
    <source>
        <dbReference type="ARBA" id="ARBA00023242"/>
    </source>
</evidence>
<dbReference type="PANTHER" id="PTHR23348">
    <property type="entry name" value="PERIAXIN/AHNAK"/>
    <property type="match status" value="1"/>
</dbReference>
<evidence type="ECO:0000313" key="5">
    <source>
        <dbReference type="Proteomes" id="UP000736164"/>
    </source>
</evidence>
<dbReference type="GO" id="GO:0043484">
    <property type="term" value="P:regulation of RNA splicing"/>
    <property type="evidence" value="ECO:0007669"/>
    <property type="project" value="TreeGrafter"/>
</dbReference>
<dbReference type="Gene3D" id="2.30.42.10">
    <property type="match status" value="1"/>
</dbReference>
<dbReference type="GO" id="GO:0005634">
    <property type="term" value="C:nucleus"/>
    <property type="evidence" value="ECO:0007669"/>
    <property type="project" value="UniProtKB-SubCell"/>
</dbReference>
<feature type="non-terminal residue" evidence="4">
    <location>
        <position position="1"/>
    </location>
</feature>
<comment type="subcellular location">
    <subcellularLocation>
        <location evidence="1">Nucleus</location>
    </subcellularLocation>
</comment>
<dbReference type="PANTHER" id="PTHR23348:SF42">
    <property type="entry name" value="PERIAXIN"/>
    <property type="match status" value="1"/>
</dbReference>
<protein>
    <submittedName>
        <fullName evidence="4">AHNK2 protein</fullName>
    </submittedName>
</protein>
<dbReference type="Pfam" id="PF00595">
    <property type="entry name" value="PDZ"/>
    <property type="match status" value="1"/>
</dbReference>
<evidence type="ECO:0000313" key="4">
    <source>
        <dbReference type="EMBL" id="MBN3312641.1"/>
    </source>
</evidence>
<dbReference type="GO" id="GO:0032287">
    <property type="term" value="P:peripheral nervous system myelin maintenance"/>
    <property type="evidence" value="ECO:0007669"/>
    <property type="project" value="TreeGrafter"/>
</dbReference>
<feature type="non-terminal residue" evidence="4">
    <location>
        <position position="123"/>
    </location>
</feature>
<dbReference type="InterPro" id="IPR036034">
    <property type="entry name" value="PDZ_sf"/>
</dbReference>
<dbReference type="SMART" id="SM00228">
    <property type="entry name" value="PDZ"/>
    <property type="match status" value="1"/>
</dbReference>
<dbReference type="SUPFAM" id="SSF50156">
    <property type="entry name" value="PDZ domain-like"/>
    <property type="match status" value="1"/>
</dbReference>
<keyword evidence="2" id="KW-0539">Nucleus</keyword>
<dbReference type="InterPro" id="IPR001478">
    <property type="entry name" value="PDZ"/>
</dbReference>
<reference evidence="4" key="1">
    <citation type="journal article" date="2021" name="Cell">
        <title>Tracing the genetic footprints of vertebrate landing in non-teleost ray-finned fishes.</title>
        <authorList>
            <person name="Bi X."/>
            <person name="Wang K."/>
            <person name="Yang L."/>
            <person name="Pan H."/>
            <person name="Jiang H."/>
            <person name="Wei Q."/>
            <person name="Fang M."/>
            <person name="Yu H."/>
            <person name="Zhu C."/>
            <person name="Cai Y."/>
            <person name="He Y."/>
            <person name="Gan X."/>
            <person name="Zeng H."/>
            <person name="Yu D."/>
            <person name="Zhu Y."/>
            <person name="Jiang H."/>
            <person name="Qiu Q."/>
            <person name="Yang H."/>
            <person name="Zhang Y.E."/>
            <person name="Wang W."/>
            <person name="Zhu M."/>
            <person name="He S."/>
            <person name="Zhang G."/>
        </authorList>
    </citation>
    <scope>NUCLEOTIDE SEQUENCE</scope>
    <source>
        <strain evidence="4">Allg_001</strain>
    </source>
</reference>
<gene>
    <name evidence="4" type="primary">Ahnak2</name>
    <name evidence="4" type="ORF">GTO95_0013995</name>
</gene>
<proteinExistence type="predicted"/>
<name>A0A8J7T7I1_ATRSP</name>
<sequence>MQTADESELIVKTQTEACAKGLIVSGGGKEGIFVKDVLHESPASTIPCMREGDQILSATVFFDDIRYEDALQILEHAKPYKVQFCLKRKSPATSAIEVSAAEPLDITLVSARAFQGLMATYST</sequence>
<dbReference type="CDD" id="cd00136">
    <property type="entry name" value="PDZ_canonical"/>
    <property type="match status" value="1"/>
</dbReference>
<dbReference type="PROSITE" id="PS50106">
    <property type="entry name" value="PDZ"/>
    <property type="match status" value="1"/>
</dbReference>
<evidence type="ECO:0000259" key="3">
    <source>
        <dbReference type="PROSITE" id="PS50106"/>
    </source>
</evidence>
<comment type="caution">
    <text evidence="4">The sequence shown here is derived from an EMBL/GenBank/DDBJ whole genome shotgun (WGS) entry which is preliminary data.</text>
</comment>
<evidence type="ECO:0000256" key="1">
    <source>
        <dbReference type="ARBA" id="ARBA00004123"/>
    </source>
</evidence>